<dbReference type="AlphaFoldDB" id="A0A858RH70"/>
<evidence type="ECO:0000313" key="3">
    <source>
        <dbReference type="Proteomes" id="UP000501812"/>
    </source>
</evidence>
<keyword evidence="3" id="KW-1185">Reference proteome</keyword>
<dbReference type="RefSeq" id="WP_169454917.1">
    <property type="nucleotide sequence ID" value="NZ_CP051774.1"/>
</dbReference>
<reference evidence="2 3" key="1">
    <citation type="submission" date="2020-04" db="EMBL/GenBank/DDBJ databases">
        <title>Luteolibacter sp. G-1-1-1 isolated from soil.</title>
        <authorList>
            <person name="Dahal R.H."/>
        </authorList>
    </citation>
    <scope>NUCLEOTIDE SEQUENCE [LARGE SCALE GENOMIC DNA]</scope>
    <source>
        <strain evidence="2 3">G-1-1-1</strain>
    </source>
</reference>
<evidence type="ECO:0000256" key="1">
    <source>
        <dbReference type="SAM" id="MobiDB-lite"/>
    </source>
</evidence>
<dbReference type="KEGG" id="luo:HHL09_12240"/>
<organism evidence="2 3">
    <name type="scientific">Luteolibacter luteus</name>
    <dbReference type="NCBI Taxonomy" id="2728835"/>
    <lineage>
        <taxon>Bacteria</taxon>
        <taxon>Pseudomonadati</taxon>
        <taxon>Verrucomicrobiota</taxon>
        <taxon>Verrucomicrobiia</taxon>
        <taxon>Verrucomicrobiales</taxon>
        <taxon>Verrucomicrobiaceae</taxon>
        <taxon>Luteolibacter</taxon>
    </lineage>
</organism>
<name>A0A858RH70_9BACT</name>
<evidence type="ECO:0000313" key="2">
    <source>
        <dbReference type="EMBL" id="QJE96516.1"/>
    </source>
</evidence>
<protein>
    <submittedName>
        <fullName evidence="2">Uncharacterized protein</fullName>
    </submittedName>
</protein>
<feature type="compositionally biased region" description="Basic and acidic residues" evidence="1">
    <location>
        <begin position="125"/>
        <end position="166"/>
    </location>
</feature>
<gene>
    <name evidence="2" type="ORF">HHL09_12240</name>
</gene>
<feature type="compositionally biased region" description="Pro residues" evidence="1">
    <location>
        <begin position="176"/>
        <end position="188"/>
    </location>
</feature>
<proteinExistence type="predicted"/>
<dbReference type="Proteomes" id="UP000501812">
    <property type="component" value="Chromosome"/>
</dbReference>
<sequence>MNVSVHPLQRLSGQWLNLQPRIAKWPIRVATIFTAALLAASCVPPAPGPGPIQGPGPGHGPGWSGSESSAYRAGHSDGSRDKRQGRKYNPYYGRDRFPPASRDSYVQGYNAGYRNANDNPWSQRRAYELGQDRGRSDRQAGRPMNPDRHSGEVPRAVRNDFNRGYRDGWNSVRPGPGRPPISPRPTPY</sequence>
<dbReference type="EMBL" id="CP051774">
    <property type="protein sequence ID" value="QJE96516.1"/>
    <property type="molecule type" value="Genomic_DNA"/>
</dbReference>
<accession>A0A858RH70</accession>
<feature type="region of interest" description="Disordered" evidence="1">
    <location>
        <begin position="48"/>
        <end position="188"/>
    </location>
</feature>